<dbReference type="InterPro" id="IPR050219">
    <property type="entry name" value="DnaG_primase"/>
</dbReference>
<dbReference type="Pfam" id="PF13662">
    <property type="entry name" value="Toprim_4"/>
    <property type="match status" value="1"/>
</dbReference>
<dbReference type="GO" id="GO:0005737">
    <property type="term" value="C:cytoplasm"/>
    <property type="evidence" value="ECO:0007669"/>
    <property type="project" value="TreeGrafter"/>
</dbReference>
<dbReference type="InterPro" id="IPR002694">
    <property type="entry name" value="Znf_CHC2"/>
</dbReference>
<keyword evidence="8" id="KW-0863">Zinc-finger</keyword>
<gene>
    <name evidence="14" type="ORF">A2V80_00355</name>
</gene>
<dbReference type="Gene3D" id="3.90.980.10">
    <property type="entry name" value="DNA primase, catalytic core, N-terminal domain"/>
    <property type="match status" value="1"/>
</dbReference>
<evidence type="ECO:0000256" key="3">
    <source>
        <dbReference type="ARBA" id="ARBA00022515"/>
    </source>
</evidence>
<evidence type="ECO:0000256" key="2">
    <source>
        <dbReference type="ARBA" id="ARBA00022478"/>
    </source>
</evidence>
<keyword evidence="11" id="KW-0238">DNA-binding</keyword>
<keyword evidence="7" id="KW-0479">Metal-binding</keyword>
<proteinExistence type="predicted"/>
<organism evidence="14 15">
    <name type="scientific">Candidatus Woesebacteria bacterium RBG_16_39_8b</name>
    <dbReference type="NCBI Taxonomy" id="1802482"/>
    <lineage>
        <taxon>Bacteria</taxon>
        <taxon>Candidatus Woeseibacteriota</taxon>
    </lineage>
</organism>
<keyword evidence="12" id="KW-0804">Transcription</keyword>
<evidence type="ECO:0000256" key="4">
    <source>
        <dbReference type="ARBA" id="ARBA00022679"/>
    </source>
</evidence>
<dbReference type="Pfam" id="PF08275">
    <property type="entry name" value="DNAG_N"/>
    <property type="match status" value="1"/>
</dbReference>
<dbReference type="SUPFAM" id="SSF57783">
    <property type="entry name" value="Zinc beta-ribbon"/>
    <property type="match status" value="1"/>
</dbReference>
<dbReference type="GO" id="GO:0000428">
    <property type="term" value="C:DNA-directed RNA polymerase complex"/>
    <property type="evidence" value="ECO:0007669"/>
    <property type="project" value="UniProtKB-KW"/>
</dbReference>
<protein>
    <submittedName>
        <fullName evidence="14">DNA primase</fullName>
    </submittedName>
</protein>
<dbReference type="PROSITE" id="PS50880">
    <property type="entry name" value="TOPRIM"/>
    <property type="match status" value="1"/>
</dbReference>
<dbReference type="GO" id="GO:0008270">
    <property type="term" value="F:zinc ion binding"/>
    <property type="evidence" value="ECO:0007669"/>
    <property type="project" value="UniProtKB-KW"/>
</dbReference>
<evidence type="ECO:0000259" key="13">
    <source>
        <dbReference type="PROSITE" id="PS50880"/>
    </source>
</evidence>
<evidence type="ECO:0000313" key="14">
    <source>
        <dbReference type="EMBL" id="OGM11297.1"/>
    </source>
</evidence>
<keyword evidence="2" id="KW-0240">DNA-directed RNA polymerase</keyword>
<feature type="domain" description="Toprim" evidence="13">
    <location>
        <begin position="252"/>
        <end position="317"/>
    </location>
</feature>
<evidence type="ECO:0000256" key="7">
    <source>
        <dbReference type="ARBA" id="ARBA00022723"/>
    </source>
</evidence>
<dbReference type="GO" id="GO:0003677">
    <property type="term" value="F:DNA binding"/>
    <property type="evidence" value="ECO:0007669"/>
    <property type="project" value="UniProtKB-KW"/>
</dbReference>
<dbReference type="GO" id="GO:0003899">
    <property type="term" value="F:DNA-directed RNA polymerase activity"/>
    <property type="evidence" value="ECO:0007669"/>
    <property type="project" value="InterPro"/>
</dbReference>
<dbReference type="EMBL" id="MGFU01000062">
    <property type="protein sequence ID" value="OGM11297.1"/>
    <property type="molecule type" value="Genomic_DNA"/>
</dbReference>
<evidence type="ECO:0000256" key="10">
    <source>
        <dbReference type="ARBA" id="ARBA00022842"/>
    </source>
</evidence>
<evidence type="ECO:0000256" key="6">
    <source>
        <dbReference type="ARBA" id="ARBA00022705"/>
    </source>
</evidence>
<dbReference type="InterPro" id="IPR037068">
    <property type="entry name" value="DNA_primase_core_N_sf"/>
</dbReference>
<dbReference type="AlphaFoldDB" id="A0A1F7X8F9"/>
<evidence type="ECO:0000313" key="15">
    <source>
        <dbReference type="Proteomes" id="UP000179013"/>
    </source>
</evidence>
<feature type="non-terminal residue" evidence="14">
    <location>
        <position position="317"/>
    </location>
</feature>
<dbReference type="CDD" id="cd03364">
    <property type="entry name" value="TOPRIM_DnaG_primases"/>
    <property type="match status" value="1"/>
</dbReference>
<dbReference type="Gene3D" id="3.90.580.10">
    <property type="entry name" value="Zinc finger, CHC2-type domain"/>
    <property type="match status" value="1"/>
</dbReference>
<comment type="cofactor">
    <cofactor evidence="1">
        <name>Zn(2+)</name>
        <dbReference type="ChEBI" id="CHEBI:29105"/>
    </cofactor>
</comment>
<dbReference type="PANTHER" id="PTHR30313">
    <property type="entry name" value="DNA PRIMASE"/>
    <property type="match status" value="1"/>
</dbReference>
<dbReference type="SMART" id="SM00400">
    <property type="entry name" value="ZnF_CHCC"/>
    <property type="match status" value="1"/>
</dbReference>
<dbReference type="InterPro" id="IPR034151">
    <property type="entry name" value="TOPRIM_DnaG_bac"/>
</dbReference>
<dbReference type="InterPro" id="IPR006295">
    <property type="entry name" value="DNA_primase_DnaG"/>
</dbReference>
<dbReference type="InterPro" id="IPR006171">
    <property type="entry name" value="TOPRIM_dom"/>
</dbReference>
<keyword evidence="6" id="KW-0235">DNA replication</keyword>
<accession>A0A1F7X8F9</accession>
<keyword evidence="9" id="KW-0862">Zinc</keyword>
<reference evidence="14 15" key="1">
    <citation type="journal article" date="2016" name="Nat. Commun.">
        <title>Thousands of microbial genomes shed light on interconnected biogeochemical processes in an aquifer system.</title>
        <authorList>
            <person name="Anantharaman K."/>
            <person name="Brown C.T."/>
            <person name="Hug L.A."/>
            <person name="Sharon I."/>
            <person name="Castelle C.J."/>
            <person name="Probst A.J."/>
            <person name="Thomas B.C."/>
            <person name="Singh A."/>
            <person name="Wilkins M.J."/>
            <person name="Karaoz U."/>
            <person name="Brodie E.L."/>
            <person name="Williams K.H."/>
            <person name="Hubbard S.S."/>
            <person name="Banfield J.F."/>
        </authorList>
    </citation>
    <scope>NUCLEOTIDE SEQUENCE [LARGE SCALE GENOMIC DNA]</scope>
</reference>
<keyword evidence="10" id="KW-0460">Magnesium</keyword>
<keyword evidence="5" id="KW-0548">Nucleotidyltransferase</keyword>
<name>A0A1F7X8F9_9BACT</name>
<dbReference type="GO" id="GO:1990077">
    <property type="term" value="C:primosome complex"/>
    <property type="evidence" value="ECO:0007669"/>
    <property type="project" value="UniProtKB-KW"/>
</dbReference>
<dbReference type="Gene3D" id="3.40.1360.10">
    <property type="match status" value="1"/>
</dbReference>
<keyword evidence="4" id="KW-0808">Transferase</keyword>
<comment type="caution">
    <text evidence="14">The sequence shown here is derived from an EMBL/GenBank/DDBJ whole genome shotgun (WGS) entry which is preliminary data.</text>
</comment>
<dbReference type="NCBIfam" id="TIGR01391">
    <property type="entry name" value="dnaG"/>
    <property type="match status" value="1"/>
</dbReference>
<dbReference type="SMART" id="SM00493">
    <property type="entry name" value="TOPRIM"/>
    <property type="match status" value="1"/>
</dbReference>
<dbReference type="Pfam" id="PF01807">
    <property type="entry name" value="Zn_ribbon_DnaG"/>
    <property type="match status" value="1"/>
</dbReference>
<dbReference type="SUPFAM" id="SSF56731">
    <property type="entry name" value="DNA primase core"/>
    <property type="match status" value="1"/>
</dbReference>
<dbReference type="Proteomes" id="UP000179013">
    <property type="component" value="Unassembled WGS sequence"/>
</dbReference>
<evidence type="ECO:0000256" key="9">
    <source>
        <dbReference type="ARBA" id="ARBA00022833"/>
    </source>
</evidence>
<dbReference type="InterPro" id="IPR013264">
    <property type="entry name" value="DNAG_N"/>
</dbReference>
<evidence type="ECO:0000256" key="1">
    <source>
        <dbReference type="ARBA" id="ARBA00001947"/>
    </source>
</evidence>
<evidence type="ECO:0000256" key="5">
    <source>
        <dbReference type="ARBA" id="ARBA00022695"/>
    </source>
</evidence>
<dbReference type="FunFam" id="3.90.580.10:FF:000001">
    <property type="entry name" value="DNA primase"/>
    <property type="match status" value="1"/>
</dbReference>
<keyword evidence="3" id="KW-0639">Primosome</keyword>
<dbReference type="PANTHER" id="PTHR30313:SF2">
    <property type="entry name" value="DNA PRIMASE"/>
    <property type="match status" value="1"/>
</dbReference>
<dbReference type="InterPro" id="IPR036977">
    <property type="entry name" value="DNA_primase_Znf_CHC2"/>
</dbReference>
<evidence type="ECO:0000256" key="12">
    <source>
        <dbReference type="ARBA" id="ARBA00023163"/>
    </source>
</evidence>
<sequence>MDQVDEVKQKNDIVQVVGSHVNLKKAGRNYKGLCPFHQEKTPSFMVSPELQIYKCFGCGESGDVIAFLQKLEHMDFYEALKFLADRVGIKLAPVSGKFGENERIYQISHSASNFYRYVLLSHSAGKKALAYLTRERGIRMDVVKKFNLGFSPDKPEVLANYLIKKKKFSAEELIKAGLVYRRSGRLIDRFARRLVFPISDHRGNVVGFAGRVLPDDKTEMGKYINSPETPVYHKSRSLYGLNFSKSEIKSSGSAVVVEGELDFISTYRAGIKNVVAIKGTAFTLEQISLLSRFTSKLVLALDSDFAGSIAARRGITI</sequence>
<evidence type="ECO:0000256" key="11">
    <source>
        <dbReference type="ARBA" id="ARBA00023125"/>
    </source>
</evidence>
<dbReference type="GO" id="GO:0006269">
    <property type="term" value="P:DNA replication, synthesis of primer"/>
    <property type="evidence" value="ECO:0007669"/>
    <property type="project" value="UniProtKB-KW"/>
</dbReference>
<evidence type="ECO:0000256" key="8">
    <source>
        <dbReference type="ARBA" id="ARBA00022771"/>
    </source>
</evidence>